<dbReference type="InterPro" id="IPR009060">
    <property type="entry name" value="UBA-like_sf"/>
</dbReference>
<dbReference type="STRING" id="1054147.F4QDT5"/>
<dbReference type="GO" id="GO:0003684">
    <property type="term" value="F:damaged DNA binding"/>
    <property type="evidence" value="ECO:0007669"/>
    <property type="project" value="UniProtKB-UniRule"/>
</dbReference>
<evidence type="ECO:0000256" key="2">
    <source>
        <dbReference type="RuleBase" id="RU367049"/>
    </source>
</evidence>
<name>F4QDT5_CACFS</name>
<comment type="subcellular location">
    <subcellularLocation>
        <location evidence="2">Nucleus</location>
    </subcellularLocation>
    <subcellularLocation>
        <location evidence="2">Cytoplasm</location>
    </subcellularLocation>
</comment>
<keyword evidence="2" id="KW-0234">DNA repair</keyword>
<dbReference type="SUPFAM" id="SSF101238">
    <property type="entry name" value="XPC-binding domain"/>
    <property type="match status" value="1"/>
</dbReference>
<comment type="function">
    <text evidence="2">Multiubiquitin chain receptor involved in modulation of proteasomal degradation. Involved in nucleotide excision repair.</text>
</comment>
<dbReference type="SUPFAM" id="SSF46934">
    <property type="entry name" value="UBA-like"/>
    <property type="match status" value="1"/>
</dbReference>
<dbReference type="GO" id="GO:0043130">
    <property type="term" value="F:ubiquitin binding"/>
    <property type="evidence" value="ECO:0007669"/>
    <property type="project" value="UniProtKB-UniRule"/>
</dbReference>
<dbReference type="AlphaFoldDB" id="F4QDT5"/>
<keyword evidence="2" id="KW-0227">DNA damage</keyword>
<dbReference type="Proteomes" id="UP000007797">
    <property type="component" value="Unassembled WGS sequence"/>
</dbReference>
<gene>
    <name evidence="4" type="ORF">DFA_11643</name>
</gene>
<dbReference type="FunFam" id="1.10.8.10:FF:000002">
    <property type="entry name" value="UV excision repair protein RAD23 homolog"/>
    <property type="match status" value="1"/>
</dbReference>
<dbReference type="InterPro" id="IPR006636">
    <property type="entry name" value="STI1_HS-bd"/>
</dbReference>
<dbReference type="GO" id="GO:0006289">
    <property type="term" value="P:nucleotide-excision repair"/>
    <property type="evidence" value="ECO:0007669"/>
    <property type="project" value="UniProtKB-UniRule"/>
</dbReference>
<sequence>MDDPLATGDQPNPFEALRNHPQFAVLREAIQRNPQVITELLQQYSQSNPQLVRQITENPQEFLRLFQDQQGAPQPNQVAIQVTPEERAAIERLIQLTGMDKHEVIEAYFACDKNEELTASYLFERADEDD</sequence>
<protein>
    <recommendedName>
        <fullName evidence="2">UV excision repair protein RAD23</fullName>
    </recommendedName>
</protein>
<dbReference type="Gene3D" id="1.10.8.10">
    <property type="entry name" value="DNA helicase RuvA subunit, C-terminal domain"/>
    <property type="match status" value="1"/>
</dbReference>
<dbReference type="InterPro" id="IPR004806">
    <property type="entry name" value="Rad23"/>
</dbReference>
<dbReference type="EMBL" id="GL883029">
    <property type="protein sequence ID" value="EGG13882.1"/>
    <property type="molecule type" value="Genomic_DNA"/>
</dbReference>
<evidence type="ECO:0000259" key="3">
    <source>
        <dbReference type="PROSITE" id="PS50030"/>
    </source>
</evidence>
<dbReference type="PANTHER" id="PTHR10621">
    <property type="entry name" value="UV EXCISION REPAIR PROTEIN RAD23"/>
    <property type="match status" value="1"/>
</dbReference>
<keyword evidence="2" id="KW-0963">Cytoplasm</keyword>
<dbReference type="CDD" id="cd14281">
    <property type="entry name" value="UBA2_Rad23_like"/>
    <property type="match status" value="1"/>
</dbReference>
<evidence type="ECO:0000256" key="1">
    <source>
        <dbReference type="ARBA" id="ARBA00023242"/>
    </source>
</evidence>
<proteinExistence type="inferred from homology"/>
<comment type="similarity">
    <text evidence="2">Belongs to the RAD23 family.</text>
</comment>
<dbReference type="OMA" id="PIAFLHI"/>
<dbReference type="SMART" id="SM00165">
    <property type="entry name" value="UBA"/>
    <property type="match status" value="1"/>
</dbReference>
<dbReference type="GeneID" id="14865354"/>
<dbReference type="PANTHER" id="PTHR10621:SF0">
    <property type="entry name" value="UV EXCISION REPAIR PROTEIN RAD23"/>
    <property type="match status" value="1"/>
</dbReference>
<accession>F4QDT5</accession>
<dbReference type="GO" id="GO:0043161">
    <property type="term" value="P:proteasome-mediated ubiquitin-dependent protein catabolic process"/>
    <property type="evidence" value="ECO:0007669"/>
    <property type="project" value="UniProtKB-UniRule"/>
</dbReference>
<dbReference type="GO" id="GO:0070628">
    <property type="term" value="F:proteasome binding"/>
    <property type="evidence" value="ECO:0007669"/>
    <property type="project" value="TreeGrafter"/>
</dbReference>
<dbReference type="InterPro" id="IPR015940">
    <property type="entry name" value="UBA"/>
</dbReference>
<dbReference type="Pfam" id="PF00627">
    <property type="entry name" value="UBA"/>
    <property type="match status" value="1"/>
</dbReference>
<dbReference type="OrthoDB" id="419317at2759"/>
<dbReference type="PRINTS" id="PR01839">
    <property type="entry name" value="RAD23PROTEIN"/>
</dbReference>
<dbReference type="RefSeq" id="XP_004350590.1">
    <property type="nucleotide sequence ID" value="XM_004350539.1"/>
</dbReference>
<organism evidence="4 5">
    <name type="scientific">Cavenderia fasciculata</name>
    <name type="common">Slime mold</name>
    <name type="synonym">Dictyostelium fasciculatum</name>
    <dbReference type="NCBI Taxonomy" id="261658"/>
    <lineage>
        <taxon>Eukaryota</taxon>
        <taxon>Amoebozoa</taxon>
        <taxon>Evosea</taxon>
        <taxon>Eumycetozoa</taxon>
        <taxon>Dictyostelia</taxon>
        <taxon>Acytosteliales</taxon>
        <taxon>Cavenderiaceae</taxon>
        <taxon>Cavenderia</taxon>
    </lineage>
</organism>
<feature type="domain" description="UBA" evidence="3">
    <location>
        <begin position="83"/>
        <end position="125"/>
    </location>
</feature>
<dbReference type="SMART" id="SM00727">
    <property type="entry name" value="STI1"/>
    <property type="match status" value="1"/>
</dbReference>
<dbReference type="Pfam" id="PF09280">
    <property type="entry name" value="XPC-binding"/>
    <property type="match status" value="1"/>
</dbReference>
<dbReference type="PROSITE" id="PS50030">
    <property type="entry name" value="UBA"/>
    <property type="match status" value="1"/>
</dbReference>
<keyword evidence="5" id="KW-1185">Reference proteome</keyword>
<dbReference type="GO" id="GO:0005654">
    <property type="term" value="C:nucleoplasm"/>
    <property type="evidence" value="ECO:0007669"/>
    <property type="project" value="TreeGrafter"/>
</dbReference>
<dbReference type="Gene3D" id="1.10.10.540">
    <property type="entry name" value="XPC-binding domain"/>
    <property type="match status" value="1"/>
</dbReference>
<dbReference type="GO" id="GO:0005829">
    <property type="term" value="C:cytosol"/>
    <property type="evidence" value="ECO:0007669"/>
    <property type="project" value="TreeGrafter"/>
</dbReference>
<dbReference type="GO" id="GO:0031593">
    <property type="term" value="F:polyubiquitin modification-dependent protein binding"/>
    <property type="evidence" value="ECO:0007669"/>
    <property type="project" value="UniProtKB-UniRule"/>
</dbReference>
<evidence type="ECO:0000313" key="5">
    <source>
        <dbReference type="Proteomes" id="UP000007797"/>
    </source>
</evidence>
<keyword evidence="1 2" id="KW-0539">Nucleus</keyword>
<dbReference type="KEGG" id="dfa:DFA_11643"/>
<reference evidence="5" key="1">
    <citation type="journal article" date="2011" name="Genome Res.">
        <title>Phylogeny-wide analysis of social amoeba genomes highlights ancient origins for complex intercellular communication.</title>
        <authorList>
            <person name="Heidel A.J."/>
            <person name="Lawal H.M."/>
            <person name="Felder M."/>
            <person name="Schilde C."/>
            <person name="Helps N.R."/>
            <person name="Tunggal B."/>
            <person name="Rivero F."/>
            <person name="John U."/>
            <person name="Schleicher M."/>
            <person name="Eichinger L."/>
            <person name="Platzer M."/>
            <person name="Noegel A.A."/>
            <person name="Schaap P."/>
            <person name="Gloeckner G."/>
        </authorList>
    </citation>
    <scope>NUCLEOTIDE SEQUENCE [LARGE SCALE GENOMIC DNA]</scope>
    <source>
        <strain evidence="5">SH3</strain>
    </source>
</reference>
<dbReference type="InterPro" id="IPR036353">
    <property type="entry name" value="XPC-bd_sf"/>
</dbReference>
<evidence type="ECO:0000313" key="4">
    <source>
        <dbReference type="EMBL" id="EGG13882.1"/>
    </source>
</evidence>
<dbReference type="InterPro" id="IPR015360">
    <property type="entry name" value="XPC-bd"/>
</dbReference>